<sequence>MGRTTTMATMVETEVPLSLKSSLHTAQNGGGRSKGK</sequence>
<name>A0A392QKA2_9FABA</name>
<keyword evidence="3" id="KW-1185">Reference proteome</keyword>
<reference evidence="2 3" key="1">
    <citation type="journal article" date="2018" name="Front. Plant Sci.">
        <title>Red Clover (Trifolium pratense) and Zigzag Clover (T. medium) - A Picture of Genomic Similarities and Differences.</title>
        <authorList>
            <person name="Dluhosova J."/>
            <person name="Istvanek J."/>
            <person name="Nedelnik J."/>
            <person name="Repkova J."/>
        </authorList>
    </citation>
    <scope>NUCLEOTIDE SEQUENCE [LARGE SCALE GENOMIC DNA]</scope>
    <source>
        <strain evidence="3">cv. 10/8</strain>
        <tissue evidence="2">Leaf</tissue>
    </source>
</reference>
<dbReference type="EMBL" id="LXQA010139699">
    <property type="protein sequence ID" value="MCI24130.1"/>
    <property type="molecule type" value="Genomic_DNA"/>
</dbReference>
<evidence type="ECO:0000313" key="3">
    <source>
        <dbReference type="Proteomes" id="UP000265520"/>
    </source>
</evidence>
<feature type="region of interest" description="Disordered" evidence="1">
    <location>
        <begin position="1"/>
        <end position="36"/>
    </location>
</feature>
<accession>A0A392QKA2</accession>
<dbReference type="Proteomes" id="UP000265520">
    <property type="component" value="Unassembled WGS sequence"/>
</dbReference>
<organism evidence="2 3">
    <name type="scientific">Trifolium medium</name>
    <dbReference type="NCBI Taxonomy" id="97028"/>
    <lineage>
        <taxon>Eukaryota</taxon>
        <taxon>Viridiplantae</taxon>
        <taxon>Streptophyta</taxon>
        <taxon>Embryophyta</taxon>
        <taxon>Tracheophyta</taxon>
        <taxon>Spermatophyta</taxon>
        <taxon>Magnoliopsida</taxon>
        <taxon>eudicotyledons</taxon>
        <taxon>Gunneridae</taxon>
        <taxon>Pentapetalae</taxon>
        <taxon>rosids</taxon>
        <taxon>fabids</taxon>
        <taxon>Fabales</taxon>
        <taxon>Fabaceae</taxon>
        <taxon>Papilionoideae</taxon>
        <taxon>50 kb inversion clade</taxon>
        <taxon>NPAAA clade</taxon>
        <taxon>Hologalegina</taxon>
        <taxon>IRL clade</taxon>
        <taxon>Trifolieae</taxon>
        <taxon>Trifolium</taxon>
    </lineage>
</organism>
<proteinExistence type="predicted"/>
<protein>
    <submittedName>
        <fullName evidence="2">Uncharacterized protein</fullName>
    </submittedName>
</protein>
<dbReference type="AlphaFoldDB" id="A0A392QKA2"/>
<comment type="caution">
    <text evidence="2">The sequence shown here is derived from an EMBL/GenBank/DDBJ whole genome shotgun (WGS) entry which is preliminary data.</text>
</comment>
<feature type="compositionally biased region" description="Low complexity" evidence="1">
    <location>
        <begin position="1"/>
        <end position="15"/>
    </location>
</feature>
<evidence type="ECO:0000256" key="1">
    <source>
        <dbReference type="SAM" id="MobiDB-lite"/>
    </source>
</evidence>
<evidence type="ECO:0000313" key="2">
    <source>
        <dbReference type="EMBL" id="MCI24130.1"/>
    </source>
</evidence>
<feature type="non-terminal residue" evidence="2">
    <location>
        <position position="36"/>
    </location>
</feature>